<sequence>MIISSINCSILFFRNPVYNKRVACCTWFQDSFDDNTLDLMFFSGESWFYLSRDVSSQIMRMWSTDSPNFIRERRIINPIFFEDFIDAERYQNNILQSFIDRTAAWSLSAGQCPTTRSLNHLGILETIL</sequence>
<proteinExistence type="predicted"/>
<evidence type="ECO:0000313" key="2">
    <source>
        <dbReference type="Proteomes" id="UP000801492"/>
    </source>
</evidence>
<gene>
    <name evidence="1" type="ORF">ILUMI_21543</name>
</gene>
<accession>A0A8K0CIQ8</accession>
<dbReference type="EMBL" id="VTPC01090147">
    <property type="protein sequence ID" value="KAF2884635.1"/>
    <property type="molecule type" value="Genomic_DNA"/>
</dbReference>
<dbReference type="OrthoDB" id="10693947at2759"/>
<keyword evidence="2" id="KW-1185">Reference proteome</keyword>
<evidence type="ECO:0000313" key="1">
    <source>
        <dbReference type="EMBL" id="KAF2884635.1"/>
    </source>
</evidence>
<reference evidence="1" key="1">
    <citation type="submission" date="2019-08" db="EMBL/GenBank/DDBJ databases">
        <title>The genome of the North American firefly Photinus pyralis.</title>
        <authorList>
            <consortium name="Photinus pyralis genome working group"/>
            <person name="Fallon T.R."/>
            <person name="Sander Lower S.E."/>
            <person name="Weng J.-K."/>
        </authorList>
    </citation>
    <scope>NUCLEOTIDE SEQUENCE</scope>
    <source>
        <strain evidence="1">TRF0915ILg1</strain>
        <tissue evidence="1">Whole body</tissue>
    </source>
</reference>
<comment type="caution">
    <text evidence="1">The sequence shown here is derived from an EMBL/GenBank/DDBJ whole genome shotgun (WGS) entry which is preliminary data.</text>
</comment>
<name>A0A8K0CIQ8_IGNLU</name>
<organism evidence="1 2">
    <name type="scientific">Ignelater luminosus</name>
    <name type="common">Cucubano</name>
    <name type="synonym">Pyrophorus luminosus</name>
    <dbReference type="NCBI Taxonomy" id="2038154"/>
    <lineage>
        <taxon>Eukaryota</taxon>
        <taxon>Metazoa</taxon>
        <taxon>Ecdysozoa</taxon>
        <taxon>Arthropoda</taxon>
        <taxon>Hexapoda</taxon>
        <taxon>Insecta</taxon>
        <taxon>Pterygota</taxon>
        <taxon>Neoptera</taxon>
        <taxon>Endopterygota</taxon>
        <taxon>Coleoptera</taxon>
        <taxon>Polyphaga</taxon>
        <taxon>Elateriformia</taxon>
        <taxon>Elateroidea</taxon>
        <taxon>Elateridae</taxon>
        <taxon>Agrypninae</taxon>
        <taxon>Pyrophorini</taxon>
        <taxon>Ignelater</taxon>
    </lineage>
</organism>
<dbReference type="Proteomes" id="UP000801492">
    <property type="component" value="Unassembled WGS sequence"/>
</dbReference>
<dbReference type="AlphaFoldDB" id="A0A8K0CIQ8"/>
<protein>
    <submittedName>
        <fullName evidence="1">Uncharacterized protein</fullName>
    </submittedName>
</protein>